<dbReference type="EMBL" id="BMAT01013518">
    <property type="protein sequence ID" value="GFS14438.1"/>
    <property type="molecule type" value="Genomic_DNA"/>
</dbReference>
<dbReference type="AlphaFoldDB" id="A0AAV4IYC6"/>
<dbReference type="Proteomes" id="UP000762676">
    <property type="component" value="Unassembled WGS sequence"/>
</dbReference>
<evidence type="ECO:0000259" key="11">
    <source>
        <dbReference type="Pfam" id="PF00006"/>
    </source>
</evidence>
<evidence type="ECO:0000256" key="3">
    <source>
        <dbReference type="ARBA" id="ARBA00022448"/>
    </source>
</evidence>
<keyword evidence="6" id="KW-0067">ATP-binding</keyword>
<comment type="caution">
    <text evidence="12">The sequence shown here is derived from an EMBL/GenBank/DDBJ whole genome shotgun (WGS) entry which is preliminary data.</text>
</comment>
<evidence type="ECO:0000256" key="1">
    <source>
        <dbReference type="ARBA" id="ARBA00004370"/>
    </source>
</evidence>
<keyword evidence="10" id="KW-0066">ATP synthesis</keyword>
<dbReference type="PANTHER" id="PTHR48082:SF2">
    <property type="entry name" value="ATP SYNTHASE SUBUNIT ALPHA, MITOCHONDRIAL"/>
    <property type="match status" value="1"/>
</dbReference>
<keyword evidence="4" id="KW-0547">Nucleotide-binding</keyword>
<dbReference type="InterPro" id="IPR020003">
    <property type="entry name" value="ATPase_a/bsu_AS"/>
</dbReference>
<keyword evidence="5" id="KW-0375">Hydrogen ion transport</keyword>
<dbReference type="GO" id="GO:0046933">
    <property type="term" value="F:proton-transporting ATP synthase activity, rotational mechanism"/>
    <property type="evidence" value="ECO:0007669"/>
    <property type="project" value="InterPro"/>
</dbReference>
<protein>
    <submittedName>
        <fullName evidence="12">ATP synthase subunit alpha</fullName>
    </submittedName>
</protein>
<name>A0AAV4IYC6_9GAST</name>
<keyword evidence="3" id="KW-0813">Transport</keyword>
<organism evidence="12 13">
    <name type="scientific">Elysia marginata</name>
    <dbReference type="NCBI Taxonomy" id="1093978"/>
    <lineage>
        <taxon>Eukaryota</taxon>
        <taxon>Metazoa</taxon>
        <taxon>Spiralia</taxon>
        <taxon>Lophotrochozoa</taxon>
        <taxon>Mollusca</taxon>
        <taxon>Gastropoda</taxon>
        <taxon>Heterobranchia</taxon>
        <taxon>Euthyneura</taxon>
        <taxon>Panpulmonata</taxon>
        <taxon>Sacoglossa</taxon>
        <taxon>Placobranchoidea</taxon>
        <taxon>Plakobranchidae</taxon>
        <taxon>Elysia</taxon>
    </lineage>
</organism>
<keyword evidence="9" id="KW-0139">CF(1)</keyword>
<keyword evidence="8" id="KW-0472">Membrane</keyword>
<dbReference type="GO" id="GO:0045259">
    <property type="term" value="C:proton-transporting ATP synthase complex"/>
    <property type="evidence" value="ECO:0007669"/>
    <property type="project" value="UniProtKB-KW"/>
</dbReference>
<proteinExistence type="inferred from homology"/>
<evidence type="ECO:0000256" key="4">
    <source>
        <dbReference type="ARBA" id="ARBA00022741"/>
    </source>
</evidence>
<keyword evidence="7" id="KW-0406">Ion transport</keyword>
<dbReference type="Gene3D" id="3.40.50.12240">
    <property type="match status" value="1"/>
</dbReference>
<evidence type="ECO:0000256" key="5">
    <source>
        <dbReference type="ARBA" id="ARBA00022781"/>
    </source>
</evidence>
<evidence type="ECO:0000313" key="13">
    <source>
        <dbReference type="Proteomes" id="UP000762676"/>
    </source>
</evidence>
<dbReference type="SUPFAM" id="SSF52540">
    <property type="entry name" value="P-loop containing nucleoside triphosphate hydrolases"/>
    <property type="match status" value="1"/>
</dbReference>
<evidence type="ECO:0000256" key="7">
    <source>
        <dbReference type="ARBA" id="ARBA00023065"/>
    </source>
</evidence>
<dbReference type="InterPro" id="IPR000194">
    <property type="entry name" value="ATPase_F1/V1/A1_a/bsu_nucl-bd"/>
</dbReference>
<reference evidence="12 13" key="1">
    <citation type="journal article" date="2021" name="Elife">
        <title>Chloroplast acquisition without the gene transfer in kleptoplastic sea slugs, Plakobranchus ocellatus.</title>
        <authorList>
            <person name="Maeda T."/>
            <person name="Takahashi S."/>
            <person name="Yoshida T."/>
            <person name="Shimamura S."/>
            <person name="Takaki Y."/>
            <person name="Nagai Y."/>
            <person name="Toyoda A."/>
            <person name="Suzuki Y."/>
            <person name="Arimoto A."/>
            <person name="Ishii H."/>
            <person name="Satoh N."/>
            <person name="Nishiyama T."/>
            <person name="Hasebe M."/>
            <person name="Maruyama T."/>
            <person name="Minagawa J."/>
            <person name="Obokata J."/>
            <person name="Shigenobu S."/>
        </authorList>
    </citation>
    <scope>NUCLEOTIDE SEQUENCE [LARGE SCALE GENOMIC DNA]</scope>
</reference>
<dbReference type="InterPro" id="IPR005294">
    <property type="entry name" value="ATP_synth_F1_asu"/>
</dbReference>
<evidence type="ECO:0000256" key="6">
    <source>
        <dbReference type="ARBA" id="ARBA00022840"/>
    </source>
</evidence>
<gene>
    <name evidence="12" type="ORF">ElyMa_006746300</name>
</gene>
<comment type="subcellular location">
    <subcellularLocation>
        <location evidence="1">Membrane</location>
    </subcellularLocation>
</comment>
<sequence length="170" mass="18686">MAMAEALAYKGEDVLIIFDDLTKHANVYREIALSIGKSPGREAYPTDIFYEHSSLLERAGKFDSSRKNGSITALPIVETVQGDIASIIPSNIISITDGQIFTNTEQFNNGNYPAIDIPLSVSRTGSSVQSPRIKEASKTLKADYAKLSEIKKFSEMAIEVTPELDKKIEQ</sequence>
<evidence type="ECO:0000256" key="2">
    <source>
        <dbReference type="ARBA" id="ARBA00008936"/>
    </source>
</evidence>
<comment type="similarity">
    <text evidence="2">Belongs to the ATPase alpha/beta chains family.</text>
</comment>
<feature type="domain" description="ATPase F1/V1/A1 complex alpha/beta subunit nucleotide-binding" evidence="11">
    <location>
        <begin position="1"/>
        <end position="122"/>
    </location>
</feature>
<keyword evidence="13" id="KW-1185">Reference proteome</keyword>
<accession>A0AAV4IYC6</accession>
<evidence type="ECO:0000256" key="10">
    <source>
        <dbReference type="ARBA" id="ARBA00023310"/>
    </source>
</evidence>
<dbReference type="GO" id="GO:0005524">
    <property type="term" value="F:ATP binding"/>
    <property type="evidence" value="ECO:0007669"/>
    <property type="project" value="UniProtKB-KW"/>
</dbReference>
<dbReference type="Pfam" id="PF00006">
    <property type="entry name" value="ATP-synt_ab"/>
    <property type="match status" value="1"/>
</dbReference>
<dbReference type="PROSITE" id="PS00152">
    <property type="entry name" value="ATPASE_ALPHA_BETA"/>
    <property type="match status" value="1"/>
</dbReference>
<dbReference type="FunFam" id="3.40.50.300:FF:002432">
    <property type="entry name" value="ATP synthase subunit alpha, mitochondrial"/>
    <property type="match status" value="1"/>
</dbReference>
<evidence type="ECO:0000313" key="12">
    <source>
        <dbReference type="EMBL" id="GFS14438.1"/>
    </source>
</evidence>
<evidence type="ECO:0000256" key="9">
    <source>
        <dbReference type="ARBA" id="ARBA00023196"/>
    </source>
</evidence>
<evidence type="ECO:0000256" key="8">
    <source>
        <dbReference type="ARBA" id="ARBA00023136"/>
    </source>
</evidence>
<dbReference type="PANTHER" id="PTHR48082">
    <property type="entry name" value="ATP SYNTHASE SUBUNIT ALPHA, MITOCHONDRIAL"/>
    <property type="match status" value="1"/>
</dbReference>
<dbReference type="InterPro" id="IPR027417">
    <property type="entry name" value="P-loop_NTPase"/>
</dbReference>
<dbReference type="GO" id="GO:0043531">
    <property type="term" value="F:ADP binding"/>
    <property type="evidence" value="ECO:0007669"/>
    <property type="project" value="TreeGrafter"/>
</dbReference>